<name>A0A9D5P1V8_XYLRU</name>
<dbReference type="SMART" id="SM00530">
    <property type="entry name" value="HTH_XRE"/>
    <property type="match status" value="1"/>
</dbReference>
<dbReference type="InterPro" id="IPR001387">
    <property type="entry name" value="Cro/C1-type_HTH"/>
</dbReference>
<feature type="domain" description="HTH cro/C1-type" evidence="1">
    <location>
        <begin position="5"/>
        <end position="60"/>
    </location>
</feature>
<dbReference type="Pfam" id="PF01381">
    <property type="entry name" value="HTH_3"/>
    <property type="match status" value="1"/>
</dbReference>
<comment type="caution">
    <text evidence="2">The sequence shown here is derived from an EMBL/GenBank/DDBJ whole genome shotgun (WGS) entry which is preliminary data.</text>
</comment>
<gene>
    <name evidence="2" type="ORF">E7101_12440</name>
</gene>
<accession>A0A9D5P1V8</accession>
<evidence type="ECO:0000313" key="3">
    <source>
        <dbReference type="Proteomes" id="UP000806522"/>
    </source>
</evidence>
<dbReference type="AlphaFoldDB" id="A0A9D5P1V8"/>
<dbReference type="Proteomes" id="UP000806522">
    <property type="component" value="Unassembled WGS sequence"/>
</dbReference>
<dbReference type="EMBL" id="SUYC01000016">
    <property type="protein sequence ID" value="MBE6271733.1"/>
    <property type="molecule type" value="Genomic_DNA"/>
</dbReference>
<dbReference type="InterPro" id="IPR010982">
    <property type="entry name" value="Lambda_DNA-bd_dom_sf"/>
</dbReference>
<dbReference type="SUPFAM" id="SSF47413">
    <property type="entry name" value="lambda repressor-like DNA-binding domains"/>
    <property type="match status" value="1"/>
</dbReference>
<dbReference type="Gene3D" id="1.10.260.40">
    <property type="entry name" value="lambda repressor-like DNA-binding domains"/>
    <property type="match status" value="1"/>
</dbReference>
<organism evidence="2 3">
    <name type="scientific">Xylanibacter ruminicola</name>
    <name type="common">Prevotella ruminicola</name>
    <dbReference type="NCBI Taxonomy" id="839"/>
    <lineage>
        <taxon>Bacteria</taxon>
        <taxon>Pseudomonadati</taxon>
        <taxon>Bacteroidota</taxon>
        <taxon>Bacteroidia</taxon>
        <taxon>Bacteroidales</taxon>
        <taxon>Prevotellaceae</taxon>
        <taxon>Xylanibacter</taxon>
    </lineage>
</organism>
<protein>
    <submittedName>
        <fullName evidence="2">Helix-turn-helix transcriptional regulator</fullName>
    </submittedName>
</protein>
<reference evidence="2" key="1">
    <citation type="submission" date="2019-04" db="EMBL/GenBank/DDBJ databases">
        <title>Evolution of Biomass-Degrading Anaerobic Consortia Revealed by Metagenomics.</title>
        <authorList>
            <person name="Peng X."/>
        </authorList>
    </citation>
    <scope>NUCLEOTIDE SEQUENCE</scope>
    <source>
        <strain evidence="2">SIG140</strain>
    </source>
</reference>
<evidence type="ECO:0000313" key="2">
    <source>
        <dbReference type="EMBL" id="MBE6271733.1"/>
    </source>
</evidence>
<proteinExistence type="predicted"/>
<dbReference type="CDD" id="cd00093">
    <property type="entry name" value="HTH_XRE"/>
    <property type="match status" value="1"/>
</dbReference>
<sequence length="162" mass="18522">MKDRIRQIMESQHMTQQLFADYIGQSPATLSSIFNGRTRPTLNIVEAIKKKIPNINTDWLMFGSGDMYLAQNTSDQDLFSEAEGLSGTHPIDQNPMLNFDEAPVGAPQNTPQAPQNINSVRNTHQEIVRTEVKIADKPQRKVMEIRVFYDDQTWETFVPQKK</sequence>
<evidence type="ECO:0000259" key="1">
    <source>
        <dbReference type="PROSITE" id="PS50943"/>
    </source>
</evidence>
<dbReference type="GO" id="GO:0003677">
    <property type="term" value="F:DNA binding"/>
    <property type="evidence" value="ECO:0007669"/>
    <property type="project" value="InterPro"/>
</dbReference>
<dbReference type="PROSITE" id="PS50943">
    <property type="entry name" value="HTH_CROC1"/>
    <property type="match status" value="1"/>
</dbReference>